<dbReference type="GO" id="GO:0008677">
    <property type="term" value="F:2-dehydropantoate 2-reductase activity"/>
    <property type="evidence" value="ECO:0007669"/>
    <property type="project" value="UniProtKB-EC"/>
</dbReference>
<protein>
    <submittedName>
        <fullName evidence="1">2-dehydropantoate 2-reductase</fullName>
        <ecNumber evidence="1">1.1.1.169</ecNumber>
    </submittedName>
</protein>
<dbReference type="InterPro" id="IPR036291">
    <property type="entry name" value="NAD(P)-bd_dom_sf"/>
</dbReference>
<gene>
    <name evidence="1" type="primary">panE_2</name>
    <name evidence="1" type="ORF">NCTC12965_02655</name>
</gene>
<name>A0A4U9U857_SERFO</name>
<dbReference type="AlphaFoldDB" id="A0A4U9U857"/>
<dbReference type="EMBL" id="CABEEZ010000054">
    <property type="protein sequence ID" value="VTR27979.1"/>
    <property type="molecule type" value="Genomic_DNA"/>
</dbReference>
<dbReference type="Gene3D" id="3.40.50.720">
    <property type="entry name" value="NAD(P)-binding Rossmann-like Domain"/>
    <property type="match status" value="1"/>
</dbReference>
<reference evidence="1" key="1">
    <citation type="submission" date="2019-05" db="EMBL/GenBank/DDBJ databases">
        <authorList>
            <consortium name="Pathogen Informatics"/>
        </authorList>
    </citation>
    <scope>NUCLEOTIDE SEQUENCE [LARGE SCALE GENOMIC DNA]</scope>
    <source>
        <strain evidence="1">NCTC12965</strain>
    </source>
</reference>
<sequence>MLQGITTHAARHDGNTIVHVANGTTHIGPTTQQATHLSHLAEILHQALPDVAWHNNIASASWRKLAVNCVITR</sequence>
<keyword evidence="1" id="KW-0560">Oxidoreductase</keyword>
<evidence type="ECO:0000313" key="1">
    <source>
        <dbReference type="EMBL" id="VTR27979.1"/>
    </source>
</evidence>
<dbReference type="EC" id="1.1.1.169" evidence="1"/>
<proteinExistence type="predicted"/>
<dbReference type="SUPFAM" id="SSF51735">
    <property type="entry name" value="NAD(P)-binding Rossmann-fold domains"/>
    <property type="match status" value="1"/>
</dbReference>
<accession>A0A4U9U857</accession>
<organism evidence="1">
    <name type="scientific">Serratia fonticola</name>
    <dbReference type="NCBI Taxonomy" id="47917"/>
    <lineage>
        <taxon>Bacteria</taxon>
        <taxon>Pseudomonadati</taxon>
        <taxon>Pseudomonadota</taxon>
        <taxon>Gammaproteobacteria</taxon>
        <taxon>Enterobacterales</taxon>
        <taxon>Yersiniaceae</taxon>
        <taxon>Serratia</taxon>
    </lineage>
</organism>